<organism evidence="1 2">
    <name type="scientific">Polaribacter phage Leef_1</name>
    <dbReference type="NCBI Taxonomy" id="2745684"/>
    <lineage>
        <taxon>Viruses</taxon>
        <taxon>Duplodnaviria</taxon>
        <taxon>Heunggongvirae</taxon>
        <taxon>Uroviricota</taxon>
        <taxon>Caudoviricetes</taxon>
        <taxon>Helgolandviridae</taxon>
        <taxon>Leefvirus</taxon>
        <taxon>Leefvirus Leef</taxon>
    </lineage>
</organism>
<name>A0A8E5EBJ1_9CAUD</name>
<evidence type="ECO:0000313" key="2">
    <source>
        <dbReference type="Proteomes" id="UP000693839"/>
    </source>
</evidence>
<dbReference type="EMBL" id="MT732473">
    <property type="protein sequence ID" value="QQV91404.1"/>
    <property type="molecule type" value="Genomic_DNA"/>
</dbReference>
<dbReference type="Proteomes" id="UP000693839">
    <property type="component" value="Segment"/>
</dbReference>
<proteinExistence type="predicted"/>
<reference evidence="1" key="1">
    <citation type="submission" date="2020-07" db="EMBL/GenBank/DDBJ databases">
        <title>Highly diverse flavobacterial phages as mortality factor during North Sea spring blooms.</title>
        <authorList>
            <person name="Bartlau N."/>
            <person name="Wichels A."/>
            <person name="Krohne G."/>
            <person name="Adriaenssens E.M."/>
            <person name="Heins A."/>
            <person name="Fuchs B.M."/>
            <person name="Amann R."/>
            <person name="Moraru C."/>
        </authorList>
    </citation>
    <scope>NUCLEOTIDE SEQUENCE</scope>
</reference>
<evidence type="ECO:0000313" key="1">
    <source>
        <dbReference type="EMBL" id="QQV91404.1"/>
    </source>
</evidence>
<sequence length="157" mass="18449">MPTDYSITETIPVADHVYRYLVHKYGSDTILAERSDIVGNIILSSLNRNTDIDISRKKYSRSINIIIKDYQYLKNGVFVGVKKGQVFNTLIDKMFRGELYSHCFLNKKLHDDKYLEVIRNFLDVYNISEDELKIDSIYRDFKRKKAEKELKLKENAA</sequence>
<keyword evidence="2" id="KW-1185">Reference proteome</keyword>
<accession>A0A8E5EBJ1</accession>
<protein>
    <submittedName>
        <fullName evidence="1">Uncharacterized protein</fullName>
    </submittedName>
</protein>
<gene>
    <name evidence="1" type="ORF">Leef1_39</name>
</gene>